<dbReference type="InterPro" id="IPR058568">
    <property type="entry name" value="Ig_TRAPPC9_Trs120_4th"/>
</dbReference>
<evidence type="ECO:0000256" key="3">
    <source>
        <dbReference type="SAM" id="MobiDB-lite"/>
    </source>
</evidence>
<feature type="domain" description="Trs120/TRAPPC9 N-terminal" evidence="4">
    <location>
        <begin position="14"/>
        <end position="338"/>
    </location>
</feature>
<sequence>MSIVLPSLDPYKIGYLDPARIKIAIVPVGKIKKKSFKKFIEIISEKDILELKDIPFIQQENGVVNSKKPENGKVLLKYVTSHNIEHGRYEDIQPFRRIFGVIGIIDCEQQQDIQKEYQKFKKLISKKFSTILSRVCFAHNPTEEQKAELLAIEPVQFFTDDESFKKKFNEVLVQLISNIITRFDTLITDIKRLQIIHSPKPNNPTAKDQKDYVTNPIPNNITIKKEPSNFPILPPSVYVSGTAREISQNSQTVETASPTVLTNPSLQNVVGMLADSRARKLTASRSQKLSSDLLLLAGRVSDAVKNYSTIIETMKSNNDSLWQAVCLESYQCALFLEALQNNKDTTIKIQKKDNSTETQDLKFDTLTSYEHFKKTGLTVYHTNIKLKTLICELPERTREAISLYDKVSNTEDKPAYPFLAITSCLRIAKLLSIMHNIHLNSSFLSGASIQLNSSKSPTLNIDNNVNIVEPVNGVSKIAVASWLNRAWHGGLQFLSENLKIDICASISAIYGSIGMLRKHAFFLHQTDLMTVTYIRNLTQKNLTKSTTTKEPSPPLSPVSPAHPRTNSITTIDGISDDDDENNRFIAYPSGELMERVCEIIGIGESLRTTPLLVPYKDDLVWEMRKDVLKKKEALKWNDRQSSQNYKGKPNFEELQYGWPELQIFMMKQCLEMSLISEDFQKTISFSGRLLRRLHSYLIPSRQKEIADLLCYVLQRRQIELLHQQKIESSKRQENQNHYSKLQLSEAGFSIASSLIILDSIDINEYLPKRIPYPYHKYKNEEIEDEASPFIYSPFVLRKAKSNNMLSRSGVNEKMLMVANEPVEFIITFTNTYSFDIEIEGLTIKTYGVKVKSVPVSVIIPAFTKYYQIKVFATPLEAGTLRIRGCQVKMFGGSIEEILVPPSLNNENNRIEIEDDRDRLLGKSSLEYYKKYKIREMMIKEGQEIKEISKPNKSWEKSFKVLEEQALLQVKEVSLGTQAAIMLFEGEISKFTIKLENIGTVPITYMKLTINEQYGDRRNSNMIYEFADVLYEKEIYEKGKKTFWLQQTINTGKEDINRDSEPTNKSDTELIPINLLPNQQCEIVIGTYGNILCSSGSMCIKYGNVNLDDQDDEDPYYYLRQIDIPIMITVQRGLTTLNADMLVFNGNSEADTLRNFRNRKKQITEEEESGNKNLADQNDPYISNSLEELLEMVQFEQKINFNKYCLLTFELNNLWNIPFEIKFLIDEEKNSDSIEINVLIDANSTKRIFLPILRYNLPESVLSQEIPTPNRQQIAFKVIKLVEHEEKIRREQFWFKEDLFGGLIMGKGKIRATWNCSRIRNGELSLRSLKLTSSMLNILKVKDITFDVCLQSLKSTKEGAIISSGQDGDEISCKKREMVGLKWSIHNHLDVPKKICIRIEPVQDFDNGLLDYHLQGRMAWSGSLQKVLEEIPANSSIDYILPVYFFSPGHFKFIYHCELVGNLKEHSKNGENIWWGDSPAIIHVV</sequence>
<dbReference type="InterPro" id="IPR058567">
    <property type="entry name" value="Ig_TRAPPC9_Trs120_3rd"/>
</dbReference>
<name>A0A1Y1V5M1_9FUNG</name>
<accession>A0A1Y1V5M1</accession>
<evidence type="ECO:0000256" key="1">
    <source>
        <dbReference type="ARBA" id="ARBA00004555"/>
    </source>
</evidence>
<reference evidence="9 10" key="2">
    <citation type="submission" date="2016-08" db="EMBL/GenBank/DDBJ databases">
        <title>Pervasive Adenine N6-methylation of Active Genes in Fungi.</title>
        <authorList>
            <consortium name="DOE Joint Genome Institute"/>
            <person name="Mondo S.J."/>
            <person name="Dannebaum R.O."/>
            <person name="Kuo R.C."/>
            <person name="Labutti K."/>
            <person name="Haridas S."/>
            <person name="Kuo A."/>
            <person name="Salamov A."/>
            <person name="Ahrendt S.R."/>
            <person name="Lipzen A."/>
            <person name="Sullivan W."/>
            <person name="Andreopoulos W.B."/>
            <person name="Clum A."/>
            <person name="Lindquist E."/>
            <person name="Daum C."/>
            <person name="Ramamoorthy G.K."/>
            <person name="Gryganskyi A."/>
            <person name="Culley D."/>
            <person name="Magnuson J.K."/>
            <person name="James T.Y."/>
            <person name="O'Malley M.A."/>
            <person name="Stajich J.E."/>
            <person name="Spatafora J.W."/>
            <person name="Visel A."/>
            <person name="Grigoriev I.V."/>
        </authorList>
    </citation>
    <scope>NUCLEOTIDE SEQUENCE [LARGE SCALE GENOMIC DNA]</scope>
    <source>
        <strain evidence="10">finn</strain>
    </source>
</reference>
<dbReference type="EMBL" id="MCFH01000029">
    <property type="protein sequence ID" value="ORX47868.1"/>
    <property type="molecule type" value="Genomic_DNA"/>
</dbReference>
<evidence type="ECO:0000259" key="7">
    <source>
        <dbReference type="Pfam" id="PF26282"/>
    </source>
</evidence>
<comment type="caution">
    <text evidence="9">The sequence shown here is derived from an EMBL/GenBank/DDBJ whole genome shotgun (WGS) entry which is preliminary data.</text>
</comment>
<feature type="domain" description="Trs120/TRAPPC9 fourth Ig-like" evidence="8">
    <location>
        <begin position="1358"/>
        <end position="1483"/>
    </location>
</feature>
<dbReference type="InterPro" id="IPR013935">
    <property type="entry name" value="Trs120_TRAPPC9"/>
</dbReference>
<evidence type="ECO:0000313" key="9">
    <source>
        <dbReference type="EMBL" id="ORX47868.1"/>
    </source>
</evidence>
<dbReference type="Proteomes" id="UP000193719">
    <property type="component" value="Unassembled WGS sequence"/>
</dbReference>
<dbReference type="Pfam" id="PF26254">
    <property type="entry name" value="Ig_TRAPPC9-Trs120_1st"/>
    <property type="match status" value="1"/>
</dbReference>
<dbReference type="PANTHER" id="PTHR21512">
    <property type="entry name" value="TRAFFICKING PROTEIN PARTICLE COMPLEX SUBUNIT 9"/>
    <property type="match status" value="1"/>
</dbReference>
<dbReference type="STRING" id="1754191.A0A1Y1V5M1"/>
<keyword evidence="10" id="KW-1185">Reference proteome</keyword>
<dbReference type="InterPro" id="IPR058563">
    <property type="entry name" value="Trs120_TRAPPC9_N"/>
</dbReference>
<dbReference type="OrthoDB" id="27962at2759"/>
<gene>
    <name evidence="9" type="ORF">BCR36DRAFT_330029</name>
</gene>
<comment type="subcellular location">
    <subcellularLocation>
        <location evidence="1">Golgi apparatus</location>
    </subcellularLocation>
</comment>
<dbReference type="PANTHER" id="PTHR21512:SF5">
    <property type="entry name" value="TRAFFICKING PROTEIN PARTICLE COMPLEX SUBUNIT 9"/>
    <property type="match status" value="1"/>
</dbReference>
<evidence type="ECO:0000259" key="4">
    <source>
        <dbReference type="Pfam" id="PF08626"/>
    </source>
</evidence>
<evidence type="ECO:0000313" key="10">
    <source>
        <dbReference type="Proteomes" id="UP000193719"/>
    </source>
</evidence>
<dbReference type="GO" id="GO:0005802">
    <property type="term" value="C:trans-Golgi network"/>
    <property type="evidence" value="ECO:0007669"/>
    <property type="project" value="TreeGrafter"/>
</dbReference>
<dbReference type="Pfam" id="PF26280">
    <property type="entry name" value="Ig_TRAPPC9-Trs120_2nd"/>
    <property type="match status" value="1"/>
</dbReference>
<feature type="region of interest" description="Disordered" evidence="3">
    <location>
        <begin position="542"/>
        <end position="580"/>
    </location>
</feature>
<dbReference type="Pfam" id="PF08626">
    <property type="entry name" value="TRAPPC9-Trs120"/>
    <property type="match status" value="1"/>
</dbReference>
<keyword evidence="2" id="KW-0333">Golgi apparatus</keyword>
<dbReference type="InterPro" id="IPR058564">
    <property type="entry name" value="TPR_TRAPPC9_Trs120"/>
</dbReference>
<reference evidence="9 10" key="1">
    <citation type="submission" date="2016-08" db="EMBL/GenBank/DDBJ databases">
        <title>Genomes of anaerobic fungi encode conserved fungal cellulosomes for biomass hydrolysis.</title>
        <authorList>
            <consortium name="DOE Joint Genome Institute"/>
            <person name="Haitjema C.H."/>
            <person name="Gilmore S.P."/>
            <person name="Henske J.K."/>
            <person name="Solomon K.V."/>
            <person name="De Groot R."/>
            <person name="Kuo A."/>
            <person name="Mondo S.J."/>
            <person name="Salamov A.A."/>
            <person name="Labutti K."/>
            <person name="Zhao Z."/>
            <person name="Chiniquy J."/>
            <person name="Barry K."/>
            <person name="Brewer H.M."/>
            <person name="Purvine S.O."/>
            <person name="Wright A.T."/>
            <person name="Boxma B."/>
            <person name="Van Alen T."/>
            <person name="Hackstein J.H."/>
            <person name="Baker S.E."/>
            <person name="Grigoriev I.V."/>
            <person name="O'Malley M.A."/>
        </authorList>
    </citation>
    <scope>NUCLEOTIDE SEQUENCE [LARGE SCALE GENOMIC DNA]</scope>
    <source>
        <strain evidence="10">finn</strain>
    </source>
</reference>
<evidence type="ECO:0000259" key="6">
    <source>
        <dbReference type="Pfam" id="PF26254"/>
    </source>
</evidence>
<dbReference type="Pfam" id="PF26283">
    <property type="entry name" value="Ig_TRAPPC9-Trs120_4th"/>
    <property type="match status" value="1"/>
</dbReference>
<dbReference type="InterPro" id="IPR058565">
    <property type="entry name" value="Ig_TRAPPC9_Trs120_1st"/>
</dbReference>
<protein>
    <submittedName>
        <fullName evidence="9">Trs120-domain-containing protein</fullName>
    </submittedName>
</protein>
<proteinExistence type="predicted"/>
<feature type="domain" description="Trs120/TRAPPC9 TPR region" evidence="5">
    <location>
        <begin position="393"/>
        <end position="706"/>
    </location>
</feature>
<organism evidence="9 10">
    <name type="scientific">Piromyces finnis</name>
    <dbReference type="NCBI Taxonomy" id="1754191"/>
    <lineage>
        <taxon>Eukaryota</taxon>
        <taxon>Fungi</taxon>
        <taxon>Fungi incertae sedis</taxon>
        <taxon>Chytridiomycota</taxon>
        <taxon>Chytridiomycota incertae sedis</taxon>
        <taxon>Neocallimastigomycetes</taxon>
        <taxon>Neocallimastigales</taxon>
        <taxon>Neocallimastigaceae</taxon>
        <taxon>Piromyces</taxon>
    </lineage>
</organism>
<evidence type="ECO:0000259" key="5">
    <source>
        <dbReference type="Pfam" id="PF26251"/>
    </source>
</evidence>
<dbReference type="Pfam" id="PF26251">
    <property type="entry name" value="TPR_TRAPPC9-Trs120"/>
    <property type="match status" value="1"/>
</dbReference>
<dbReference type="Pfam" id="PF26282">
    <property type="entry name" value="Ig_TRAPPC9-Trs120_3rd"/>
    <property type="match status" value="1"/>
</dbReference>
<evidence type="ECO:0000256" key="2">
    <source>
        <dbReference type="ARBA" id="ARBA00023034"/>
    </source>
</evidence>
<evidence type="ECO:0000259" key="8">
    <source>
        <dbReference type="Pfam" id="PF26283"/>
    </source>
</evidence>
<feature type="domain" description="Trs120/TRAPPC9 first Ig-like" evidence="6">
    <location>
        <begin position="778"/>
        <end position="940"/>
    </location>
</feature>
<feature type="domain" description="Trs120/TRAPPC9 third Ig-like" evidence="7">
    <location>
        <begin position="1192"/>
        <end position="1339"/>
    </location>
</feature>